<gene>
    <name evidence="2" type="ORF">FCC1311_022731</name>
</gene>
<reference evidence="2 3" key="1">
    <citation type="submission" date="2017-12" db="EMBL/GenBank/DDBJ databases">
        <title>Sequencing, de novo assembly and annotation of complete genome of a new Thraustochytrid species, strain FCC1311.</title>
        <authorList>
            <person name="Sedici K."/>
            <person name="Godart F."/>
            <person name="Aiese Cigliano R."/>
            <person name="Sanseverino W."/>
            <person name="Barakat M."/>
            <person name="Ortet P."/>
            <person name="Marechal E."/>
            <person name="Cagnac O."/>
            <person name="Amato A."/>
        </authorList>
    </citation>
    <scope>NUCLEOTIDE SEQUENCE [LARGE SCALE GENOMIC DNA]</scope>
</reference>
<dbReference type="Gene3D" id="3.40.50.1820">
    <property type="entry name" value="alpha/beta hydrolase"/>
    <property type="match status" value="1"/>
</dbReference>
<dbReference type="InParanoid" id="A0A2R5G100"/>
<dbReference type="InterPro" id="IPR013744">
    <property type="entry name" value="SidJ"/>
</dbReference>
<dbReference type="Proteomes" id="UP000241890">
    <property type="component" value="Unassembled WGS sequence"/>
</dbReference>
<sequence length="219" mass="22697">MDPQRLRKLCEDAQQAMAEGNPKKIVTTLWGRAPMMARRCVDLFIKGGADDFFSSDFTENELAQKLGHLAPFKTLLAISLDDEFVPDDTYPGLGVRLQAAIPGSELLVIEDADHALSRPAGAGPQFVEAVMSLVNGAFTEGGSSGGDGGDGPSKKVTQSGSESSATVGAEGASTLEQLEGAGKSLASWASSLARSVNLSGNPGVEAETTSGDIEARPSL</sequence>
<dbReference type="EMBL" id="BEYU01000008">
    <property type="protein sequence ID" value="GBG24682.1"/>
    <property type="molecule type" value="Genomic_DNA"/>
</dbReference>
<dbReference type="InterPro" id="IPR029058">
    <property type="entry name" value="AB_hydrolase_fold"/>
</dbReference>
<dbReference type="AlphaFoldDB" id="A0A2R5G100"/>
<feature type="region of interest" description="Disordered" evidence="1">
    <location>
        <begin position="138"/>
        <end position="175"/>
    </location>
</feature>
<dbReference type="PANTHER" id="PTHR31591">
    <property type="entry name" value="UPF0613 PROTEIN PB24D3.06C"/>
    <property type="match status" value="1"/>
</dbReference>
<dbReference type="OrthoDB" id="10034502at2759"/>
<feature type="compositionally biased region" description="Gly residues" evidence="1">
    <location>
        <begin position="142"/>
        <end position="151"/>
    </location>
</feature>
<feature type="compositionally biased region" description="Polar residues" evidence="1">
    <location>
        <begin position="155"/>
        <end position="166"/>
    </location>
</feature>
<comment type="caution">
    <text evidence="2">The sequence shown here is derived from an EMBL/GenBank/DDBJ whole genome shotgun (WGS) entry which is preliminary data.</text>
</comment>
<proteinExistence type="predicted"/>
<accession>A0A2R5G100</accession>
<protein>
    <submittedName>
        <fullName evidence="2">UPF0613 protein PB24D3.06c</fullName>
    </submittedName>
</protein>
<dbReference type="SUPFAM" id="SSF53474">
    <property type="entry name" value="alpha/beta-Hydrolases"/>
    <property type="match status" value="1"/>
</dbReference>
<dbReference type="Pfam" id="PF08538">
    <property type="entry name" value="DUF1749"/>
    <property type="match status" value="1"/>
</dbReference>
<keyword evidence="3" id="KW-1185">Reference proteome</keyword>
<feature type="region of interest" description="Disordered" evidence="1">
    <location>
        <begin position="196"/>
        <end position="219"/>
    </location>
</feature>
<evidence type="ECO:0000313" key="3">
    <source>
        <dbReference type="Proteomes" id="UP000241890"/>
    </source>
</evidence>
<dbReference type="PANTHER" id="PTHR31591:SF1">
    <property type="entry name" value="UPF0613 PROTEIN PB24D3.06C"/>
    <property type="match status" value="1"/>
</dbReference>
<evidence type="ECO:0000256" key="1">
    <source>
        <dbReference type="SAM" id="MobiDB-lite"/>
    </source>
</evidence>
<name>A0A2R5G100_9STRA</name>
<organism evidence="2 3">
    <name type="scientific">Hondaea fermentalgiana</name>
    <dbReference type="NCBI Taxonomy" id="2315210"/>
    <lineage>
        <taxon>Eukaryota</taxon>
        <taxon>Sar</taxon>
        <taxon>Stramenopiles</taxon>
        <taxon>Bigyra</taxon>
        <taxon>Labyrinthulomycetes</taxon>
        <taxon>Thraustochytrida</taxon>
        <taxon>Thraustochytriidae</taxon>
        <taxon>Hondaea</taxon>
    </lineage>
</organism>
<evidence type="ECO:0000313" key="2">
    <source>
        <dbReference type="EMBL" id="GBG24682.1"/>
    </source>
</evidence>